<dbReference type="OrthoDB" id="9781481at2"/>
<dbReference type="REBASE" id="143288">
    <property type="entry name" value="CnaX1MrrP"/>
</dbReference>
<reference evidence="2 3" key="1">
    <citation type="submission" date="2016-03" db="EMBL/GenBank/DDBJ databases">
        <title>Complete genome sequence of a novel chlorpyrifos degrading bacterium, Cupriavidus nantongensis sp. X1.</title>
        <authorList>
            <person name="Fang L."/>
        </authorList>
    </citation>
    <scope>NUCLEOTIDE SEQUENCE [LARGE SCALE GENOMIC DNA]</scope>
    <source>
        <strain evidence="2 3">X1</strain>
    </source>
</reference>
<dbReference type="PANTHER" id="PTHR30015">
    <property type="entry name" value="MRR RESTRICTION SYSTEM PROTEIN"/>
    <property type="match status" value="1"/>
</dbReference>
<dbReference type="InterPro" id="IPR052906">
    <property type="entry name" value="Type_IV_Methyl-Rstrct_Enzyme"/>
</dbReference>
<dbReference type="GO" id="GO:0009307">
    <property type="term" value="P:DNA restriction-modification system"/>
    <property type="evidence" value="ECO:0007669"/>
    <property type="project" value="InterPro"/>
</dbReference>
<protein>
    <submittedName>
        <fullName evidence="2">Restriction endonuclease</fullName>
    </submittedName>
</protein>
<dbReference type="GO" id="GO:0043590">
    <property type="term" value="C:bacterial nucleoid"/>
    <property type="evidence" value="ECO:0007669"/>
    <property type="project" value="TreeGrafter"/>
</dbReference>
<dbReference type="InterPro" id="IPR007560">
    <property type="entry name" value="Restrct_endonuc_IV_Mrr"/>
</dbReference>
<dbReference type="KEGG" id="cnan:A2G96_01295"/>
<feature type="domain" description="Restriction endonuclease type IV Mrr" evidence="1">
    <location>
        <begin position="202"/>
        <end position="314"/>
    </location>
</feature>
<dbReference type="RefSeq" id="WP_062796060.1">
    <property type="nucleotide sequence ID" value="NZ_CP014844.1"/>
</dbReference>
<dbReference type="AlphaFoldDB" id="A0A142JEH4"/>
<keyword evidence="2" id="KW-0255">Endonuclease</keyword>
<sequence>MNTAKMWMIRGEGGRLYDEFNERGVAAIGWQLLATVAKPGMSRQALIDHYKVLEPHAKAGTAISGASQVWRFINEIQVGDWVVTYSPPNRTYMVGKVTGSYRYQPELAESGMAMARAVKWEPKQIDRDDLAVAAKNSLGSTLTVFLVPEFAKKELLAVLAGKPTPDPVVEAAAEVEAAEEIAADPLAGIEQQAIERIKDLVSRLDWDEMQELVAGILRAMGYKTQVSPAGPDRGKDIIASPDGFGFENPRIVVEVKHRSGQMGSQSIRSFLGGRHKDDRGLYVSTGGFSRDAHYEADRATVPLTLWTLDNLVRALVEHYDNTDAETKRLVPLKRLYVPA</sequence>
<accession>A0A142JEH4</accession>
<name>A0A142JEH4_9BURK</name>
<organism evidence="2 3">
    <name type="scientific">Cupriavidus nantongensis</name>
    <dbReference type="NCBI Taxonomy" id="1796606"/>
    <lineage>
        <taxon>Bacteria</taxon>
        <taxon>Pseudomonadati</taxon>
        <taxon>Pseudomonadota</taxon>
        <taxon>Betaproteobacteria</taxon>
        <taxon>Burkholderiales</taxon>
        <taxon>Burkholderiaceae</taxon>
        <taxon>Cupriavidus</taxon>
    </lineage>
</organism>
<dbReference type="InterPro" id="IPR011856">
    <property type="entry name" value="tRNA_endonuc-like_dom_sf"/>
</dbReference>
<dbReference type="PIRSF" id="PIRSF031853">
    <property type="entry name" value="UPC031853"/>
    <property type="match status" value="1"/>
</dbReference>
<evidence type="ECO:0000313" key="3">
    <source>
        <dbReference type="Proteomes" id="UP000075238"/>
    </source>
</evidence>
<evidence type="ECO:0000313" key="2">
    <source>
        <dbReference type="EMBL" id="AMR76486.1"/>
    </source>
</evidence>
<dbReference type="PANTHER" id="PTHR30015:SF7">
    <property type="entry name" value="TYPE IV METHYL-DIRECTED RESTRICTION ENZYME ECOKMRR"/>
    <property type="match status" value="1"/>
</dbReference>
<keyword evidence="3" id="KW-1185">Reference proteome</keyword>
<dbReference type="STRING" id="1796606.A2G96_01295"/>
<dbReference type="SUPFAM" id="SSF52980">
    <property type="entry name" value="Restriction endonuclease-like"/>
    <property type="match status" value="1"/>
</dbReference>
<dbReference type="GO" id="GO:0003677">
    <property type="term" value="F:DNA binding"/>
    <property type="evidence" value="ECO:0007669"/>
    <property type="project" value="InterPro"/>
</dbReference>
<dbReference type="Proteomes" id="UP000075238">
    <property type="component" value="Chromosome 1"/>
</dbReference>
<evidence type="ECO:0000259" key="1">
    <source>
        <dbReference type="Pfam" id="PF04471"/>
    </source>
</evidence>
<dbReference type="InterPro" id="IPR016984">
    <property type="entry name" value="UCP031853"/>
</dbReference>
<dbReference type="EMBL" id="CP014844">
    <property type="protein sequence ID" value="AMR76486.1"/>
    <property type="molecule type" value="Genomic_DNA"/>
</dbReference>
<dbReference type="GO" id="GO:0015666">
    <property type="term" value="F:restriction endodeoxyribonuclease activity"/>
    <property type="evidence" value="ECO:0007669"/>
    <property type="project" value="TreeGrafter"/>
</dbReference>
<proteinExistence type="predicted"/>
<keyword evidence="2" id="KW-0378">Hydrolase</keyword>
<gene>
    <name evidence="2" type="ORF">A2G96_01295</name>
</gene>
<dbReference type="Pfam" id="PF04471">
    <property type="entry name" value="Mrr_cat"/>
    <property type="match status" value="1"/>
</dbReference>
<keyword evidence="2" id="KW-0540">Nuclease</keyword>
<dbReference type="Gene3D" id="3.40.1350.10">
    <property type="match status" value="1"/>
</dbReference>
<dbReference type="InterPro" id="IPR011335">
    <property type="entry name" value="Restrct_endonuc-II-like"/>
</dbReference>